<dbReference type="RefSeq" id="WP_075777106.1">
    <property type="nucleotide sequence ID" value="NZ_CP019437.1"/>
</dbReference>
<dbReference type="Pfam" id="PF17806">
    <property type="entry name" value="SO_alpha_A3"/>
    <property type="match status" value="1"/>
</dbReference>
<name>A0ABM6IER6_9RHOB</name>
<dbReference type="PRINTS" id="PR00368">
    <property type="entry name" value="FADPNR"/>
</dbReference>
<dbReference type="InterPro" id="IPR023753">
    <property type="entry name" value="FAD/NAD-binding_dom"/>
</dbReference>
<dbReference type="InterPro" id="IPR041854">
    <property type="entry name" value="BFD-like_2Fe2S-bd_dom_sf"/>
</dbReference>
<dbReference type="InterPro" id="IPR051691">
    <property type="entry name" value="Metab_Enz_Cyan_OpOx_G3PDH"/>
</dbReference>
<dbReference type="PANTHER" id="PTHR42949:SF3">
    <property type="entry name" value="ANAEROBIC GLYCEROL-3-PHOSPHATE DEHYDROGENASE SUBUNIT B"/>
    <property type="match status" value="1"/>
</dbReference>
<dbReference type="Pfam" id="PF07992">
    <property type="entry name" value="Pyr_redox_2"/>
    <property type="match status" value="1"/>
</dbReference>
<dbReference type="InterPro" id="IPR036188">
    <property type="entry name" value="FAD/NAD-bd_sf"/>
</dbReference>
<dbReference type="Proteomes" id="UP000185622">
    <property type="component" value="Chromosome"/>
</dbReference>
<evidence type="ECO:0000313" key="4">
    <source>
        <dbReference type="EMBL" id="AQS47225.1"/>
    </source>
</evidence>
<proteinExistence type="predicted"/>
<reference evidence="4 5" key="1">
    <citation type="submission" date="2017-01" db="EMBL/GenBank/DDBJ databases">
        <title>The complete genome sequence of a sulfur-oxidizing marine bacterium Thioclava sp. 25B10_4T.</title>
        <authorList>
            <person name="Liu Y."/>
            <person name="Lai Q."/>
            <person name="Shao Z."/>
        </authorList>
    </citation>
    <scope>NUCLEOTIDE SEQUENCE [LARGE SCALE GENOMIC DNA]</scope>
    <source>
        <strain evidence="4 5">25B10_4</strain>
    </source>
</reference>
<dbReference type="PIRSF" id="PIRSF037495">
    <property type="entry name" value="Opine_OX_OoxA/HcnB"/>
    <property type="match status" value="1"/>
</dbReference>
<dbReference type="PANTHER" id="PTHR42949">
    <property type="entry name" value="ANAEROBIC GLYCEROL-3-PHOSPHATE DEHYDROGENASE SUBUNIT B"/>
    <property type="match status" value="1"/>
</dbReference>
<dbReference type="PRINTS" id="PR00469">
    <property type="entry name" value="PNDRDTASEII"/>
</dbReference>
<dbReference type="Gene3D" id="3.50.50.60">
    <property type="entry name" value="FAD/NAD(P)-binding domain"/>
    <property type="match status" value="3"/>
</dbReference>
<evidence type="ECO:0000259" key="3">
    <source>
        <dbReference type="Pfam" id="PF17806"/>
    </source>
</evidence>
<evidence type="ECO:0000259" key="2">
    <source>
        <dbReference type="Pfam" id="PF07992"/>
    </source>
</evidence>
<dbReference type="Gene3D" id="1.10.10.1100">
    <property type="entry name" value="BFD-like [2Fe-2S]-binding domain"/>
    <property type="match status" value="1"/>
</dbReference>
<feature type="domain" description="SoxA A3" evidence="3">
    <location>
        <begin position="371"/>
        <end position="449"/>
    </location>
</feature>
<evidence type="ECO:0000313" key="5">
    <source>
        <dbReference type="Proteomes" id="UP000185622"/>
    </source>
</evidence>
<gene>
    <name evidence="4" type="ORF">BMG03_04980</name>
</gene>
<dbReference type="SUPFAM" id="SSF51905">
    <property type="entry name" value="FAD/NAD(P)-binding domain"/>
    <property type="match status" value="1"/>
</dbReference>
<dbReference type="InterPro" id="IPR041117">
    <property type="entry name" value="SoxA_A3"/>
</dbReference>
<feature type="domain" description="FAD/NAD(P)-binding" evidence="2">
    <location>
        <begin position="4"/>
        <end position="312"/>
    </location>
</feature>
<dbReference type="EMBL" id="CP019437">
    <property type="protein sequence ID" value="AQS47225.1"/>
    <property type="molecule type" value="Genomic_DNA"/>
</dbReference>
<keyword evidence="5" id="KW-1185">Reference proteome</keyword>
<accession>A0ABM6IER6</accession>
<evidence type="ECO:0000256" key="1">
    <source>
        <dbReference type="ARBA" id="ARBA00023002"/>
    </source>
</evidence>
<organism evidence="4 5">
    <name type="scientific">Thioclava nitratireducens</name>
    <dbReference type="NCBI Taxonomy" id="1915078"/>
    <lineage>
        <taxon>Bacteria</taxon>
        <taxon>Pseudomonadati</taxon>
        <taxon>Pseudomonadota</taxon>
        <taxon>Alphaproteobacteria</taxon>
        <taxon>Rhodobacterales</taxon>
        <taxon>Paracoccaceae</taxon>
        <taxon>Thioclava</taxon>
    </lineage>
</organism>
<sequence length="461" mass="49068">METYDLAVIGAGPAGLAAAAEASAAGLSVVLLDEQPRPGGQIYREVDRAASVRGAILGKDYTHGLSLTGATQAENVTYMSRTTVWDMTPEGVLSFTRNGAAGSLRFERLLIATGALERPMPVPGWTLPGVMAAGAAQILLKQSGLVSRRAVLAGSGPLLYLVAAQMVRAGSPPLALLETQGQPYSALRYAPRALMGWRVLGKGMRLLAELRRAGVPRYRGVRAISIEGEGQVNKVRFEEKGRTREISCDTVFLHHGVVPNVQASRALRLDHDWCEAQACFQPRLDDWGRSSARNIFIAGDGAGIGGAIAAEHAGRLTALEIARDLGAIEVVDRDRRAAPIRRALLAERAVRPFLDAAFPPYSEAIADDTIICRCEEVTAGAIRRAASLGCAGPNQSKAFNRAGMGPCQGRYCGLTVSKLLAEVNGASVEATGYYRLRPPIKPVTLGEIAQMTHPNEPEKTG</sequence>
<keyword evidence="1" id="KW-0560">Oxidoreductase</keyword>
<dbReference type="InterPro" id="IPR017224">
    <property type="entry name" value="Opine_Oxase_asu/HCN_bsu"/>
</dbReference>
<protein>
    <submittedName>
        <fullName evidence="4">FAD/NAD(P)-binding oxidoreductase</fullName>
    </submittedName>
</protein>
<dbReference type="CDD" id="cd19946">
    <property type="entry name" value="GlpA-like_Fer2_BFD-like"/>
    <property type="match status" value="1"/>
</dbReference>